<dbReference type="GO" id="GO:0016020">
    <property type="term" value="C:membrane"/>
    <property type="evidence" value="ECO:0007669"/>
    <property type="project" value="InterPro"/>
</dbReference>
<keyword evidence="5" id="KW-1185">Reference proteome</keyword>
<feature type="chain" id="PRO_5015372661" evidence="2">
    <location>
        <begin position="33"/>
        <end position="128"/>
    </location>
</feature>
<gene>
    <name evidence="4" type="ORF">CQW29_01875</name>
</gene>
<dbReference type="Proteomes" id="UP000239181">
    <property type="component" value="Unassembled WGS sequence"/>
</dbReference>
<dbReference type="InterPro" id="IPR007049">
    <property type="entry name" value="Carb-sel_porin_OprB"/>
</dbReference>
<comment type="caution">
    <text evidence="4">The sequence shown here is derived from an EMBL/GenBank/DDBJ whole genome shotgun (WGS) entry which is preliminary data.</text>
</comment>
<dbReference type="AlphaFoldDB" id="A0A2S9IHY6"/>
<protein>
    <submittedName>
        <fullName evidence="4">Uncharacterized protein</fullName>
    </submittedName>
</protein>
<accession>A0A2S9IHY6</accession>
<dbReference type="OrthoDB" id="6555832at2"/>
<dbReference type="Gene3D" id="2.40.160.180">
    <property type="entry name" value="Carbohydrate-selective porin OprB"/>
    <property type="match status" value="1"/>
</dbReference>
<proteinExistence type="inferred from homology"/>
<evidence type="ECO:0000256" key="2">
    <source>
        <dbReference type="RuleBase" id="RU363072"/>
    </source>
</evidence>
<dbReference type="RefSeq" id="WP_105591004.1">
    <property type="nucleotide sequence ID" value="NZ_PDET01000001.1"/>
</dbReference>
<evidence type="ECO:0000313" key="4">
    <source>
        <dbReference type="EMBL" id="PRD17405.1"/>
    </source>
</evidence>
<feature type="compositionally biased region" description="Polar residues" evidence="3">
    <location>
        <begin position="46"/>
        <end position="63"/>
    </location>
</feature>
<name>A0A2S9IHY6_9GAMM</name>
<evidence type="ECO:0000256" key="3">
    <source>
        <dbReference type="SAM" id="MobiDB-lite"/>
    </source>
</evidence>
<evidence type="ECO:0000313" key="5">
    <source>
        <dbReference type="Proteomes" id="UP000239181"/>
    </source>
</evidence>
<feature type="signal peptide" evidence="2">
    <location>
        <begin position="1"/>
        <end position="32"/>
    </location>
</feature>
<sequence>MERLSLSKSWRHAMFSSTAALTMLFFSSTLCAKPLTLNNIPEQQTSSVYPNTNTAKPLANNLSPMPDYKDRRPEPLMHGEGFNYDLYYNYHLTPHVILHPNLQQTTKPGAVEDNSRLFVGGLGAEIKF</sequence>
<dbReference type="GO" id="GO:0015288">
    <property type="term" value="F:porin activity"/>
    <property type="evidence" value="ECO:0007669"/>
    <property type="project" value="InterPro"/>
</dbReference>
<feature type="region of interest" description="Disordered" evidence="3">
    <location>
        <begin position="46"/>
        <end position="66"/>
    </location>
</feature>
<organism evidence="4 5">
    <name type="scientific">Pantoea coffeiphila</name>
    <dbReference type="NCBI Taxonomy" id="1465635"/>
    <lineage>
        <taxon>Bacteria</taxon>
        <taxon>Pseudomonadati</taxon>
        <taxon>Pseudomonadota</taxon>
        <taxon>Gammaproteobacteria</taxon>
        <taxon>Enterobacterales</taxon>
        <taxon>Erwiniaceae</taxon>
        <taxon>Pantoea</taxon>
    </lineage>
</organism>
<dbReference type="Pfam" id="PF04966">
    <property type="entry name" value="OprB"/>
    <property type="match status" value="1"/>
</dbReference>
<reference evidence="4 5" key="1">
    <citation type="submission" date="2017-10" db="EMBL/GenBank/DDBJ databases">
        <title>Draft genome of two endophytic bacteria isolated from 'guarana' Paullinia cupana (Mart.) Ducke.</title>
        <authorList>
            <person name="Siqueira K.A."/>
            <person name="Liotti R.G."/>
            <person name="Mendes T.A."/>
            <person name="Soares M.A."/>
        </authorList>
    </citation>
    <scope>NUCLEOTIDE SEQUENCE [LARGE SCALE GENOMIC DNA]</scope>
    <source>
        <strain evidence="4 5">342</strain>
    </source>
</reference>
<dbReference type="InterPro" id="IPR038673">
    <property type="entry name" value="OprB_sf"/>
</dbReference>
<evidence type="ECO:0000256" key="1">
    <source>
        <dbReference type="ARBA" id="ARBA00008769"/>
    </source>
</evidence>
<comment type="similarity">
    <text evidence="1 2">Belongs to the OprB family.</text>
</comment>
<keyword evidence="2" id="KW-0732">Signal</keyword>
<dbReference type="EMBL" id="PDET01000001">
    <property type="protein sequence ID" value="PRD17405.1"/>
    <property type="molecule type" value="Genomic_DNA"/>
</dbReference>
<dbReference type="GO" id="GO:0008643">
    <property type="term" value="P:carbohydrate transport"/>
    <property type="evidence" value="ECO:0007669"/>
    <property type="project" value="InterPro"/>
</dbReference>